<evidence type="ECO:0000313" key="1">
    <source>
        <dbReference type="EMBL" id="OGY93978.1"/>
    </source>
</evidence>
<sequence>MPTIEKIEQIKKPEINIDELMSVINNITWKERHEFSYNGSHFLLLLDSEEETDSVSDGAEYHQSTAIRGWDIYILNTLSGEARDRRLFHEILECNLKDQGFFDDAHDLAREEEEKAFGQRKKDIN</sequence>
<dbReference type="EMBL" id="MHKQ01000014">
    <property type="protein sequence ID" value="OGY93978.1"/>
    <property type="molecule type" value="Genomic_DNA"/>
</dbReference>
<name>A0A1G2BY05_9BACT</name>
<reference evidence="1 2" key="1">
    <citation type="journal article" date="2016" name="Nat. Commun.">
        <title>Thousands of microbial genomes shed light on interconnected biogeochemical processes in an aquifer system.</title>
        <authorList>
            <person name="Anantharaman K."/>
            <person name="Brown C.T."/>
            <person name="Hug L.A."/>
            <person name="Sharon I."/>
            <person name="Castelle C.J."/>
            <person name="Probst A.J."/>
            <person name="Thomas B.C."/>
            <person name="Singh A."/>
            <person name="Wilkins M.J."/>
            <person name="Karaoz U."/>
            <person name="Brodie E.L."/>
            <person name="Williams K.H."/>
            <person name="Hubbard S.S."/>
            <person name="Banfield J.F."/>
        </authorList>
    </citation>
    <scope>NUCLEOTIDE SEQUENCE [LARGE SCALE GENOMIC DNA]</scope>
</reference>
<protein>
    <submittedName>
        <fullName evidence="1">Uncharacterized protein</fullName>
    </submittedName>
</protein>
<evidence type="ECO:0000313" key="2">
    <source>
        <dbReference type="Proteomes" id="UP000177626"/>
    </source>
</evidence>
<dbReference type="AlphaFoldDB" id="A0A1G2BY05"/>
<comment type="caution">
    <text evidence="1">The sequence shown here is derived from an EMBL/GenBank/DDBJ whole genome shotgun (WGS) entry which is preliminary data.</text>
</comment>
<proteinExistence type="predicted"/>
<accession>A0A1G2BY05</accession>
<dbReference type="Proteomes" id="UP000177626">
    <property type="component" value="Unassembled WGS sequence"/>
</dbReference>
<gene>
    <name evidence="1" type="ORF">A2406_03690</name>
</gene>
<organism evidence="1 2">
    <name type="scientific">Candidatus Komeilibacteria bacterium RIFOXYC1_FULL_37_11</name>
    <dbReference type="NCBI Taxonomy" id="1798555"/>
    <lineage>
        <taxon>Bacteria</taxon>
        <taxon>Candidatus Komeiliibacteriota</taxon>
    </lineage>
</organism>